<dbReference type="SUPFAM" id="SSF54991">
    <property type="entry name" value="Anticodon-binding domain of PheRS"/>
    <property type="match status" value="1"/>
</dbReference>
<feature type="domain" description="B5" evidence="11">
    <location>
        <begin position="292"/>
        <end position="374"/>
    </location>
</feature>
<dbReference type="InterPro" id="IPR045864">
    <property type="entry name" value="aa-tRNA-synth_II/BPL/LPL"/>
</dbReference>
<keyword evidence="8" id="KW-0648">Protein biosynthesis</keyword>
<dbReference type="InterPro" id="IPR041616">
    <property type="entry name" value="PheRS_beta_core"/>
</dbReference>
<evidence type="ECO:0000256" key="5">
    <source>
        <dbReference type="ARBA" id="ARBA00022741"/>
    </source>
</evidence>
<evidence type="ECO:0000256" key="3">
    <source>
        <dbReference type="ARBA" id="ARBA00022598"/>
    </source>
</evidence>
<evidence type="ECO:0000313" key="13">
    <source>
        <dbReference type="Proteomes" id="UP000178771"/>
    </source>
</evidence>
<dbReference type="InterPro" id="IPR005147">
    <property type="entry name" value="tRNA_synthase_B5-dom"/>
</dbReference>
<dbReference type="SUPFAM" id="SSF55681">
    <property type="entry name" value="Class II aaRS and biotin synthetases"/>
    <property type="match status" value="1"/>
</dbReference>
<evidence type="ECO:0000256" key="1">
    <source>
        <dbReference type="ARBA" id="ARBA00001946"/>
    </source>
</evidence>
<dbReference type="Pfam" id="PF17759">
    <property type="entry name" value="tRNA_synthFbeta"/>
    <property type="match status" value="1"/>
</dbReference>
<protein>
    <recommendedName>
        <fullName evidence="2">phenylalanine--tRNA ligase</fullName>
        <ecNumber evidence="2">6.1.1.20</ecNumber>
    </recommendedName>
</protein>
<gene>
    <name evidence="12" type="ORF">A2982_02580</name>
</gene>
<keyword evidence="9" id="KW-0030">Aminoacyl-tRNA synthetase</keyword>
<keyword evidence="6" id="KW-0067">ATP-binding</keyword>
<sequence length="655" mass="75082">MKIPINWLKNYIKLEHTPEEFGGIMTQLEFMQDGPITSINSQDVVDLEVRQNRPDMLSIIGTAREYAAYINKPVIYPKQIGEIETAWGKPEINLNVISKDVVKRFCTVEITDIKIKKSPDWMIESLESYGIPAINNLVDITNYVMLEYGMPLHAFDYRKLEKKKGQAVLTLRQANSKEQFTTWQGTKLELTPKDLVVADSSKPVAIAGIIGGANSDINGKTSRIILEVAVYNHASIRRTSKWHLLRTEASTRHEKFLNPEMVETAVKRALFLIQDLCSGKITKIEDFYENKQDPIMIDFDVNEIPRLSGIQLEPELVVNLFKRLNFEVLEQKEALGVNKNIFTVRVPAFRTDVKIEADLVEDVLRLRGYQNIPLDPLSSAPPDYSTSASIQLEEKLRDILVKLGLNEHITNPLVKYTKDNLHIKLENPMNEDMDSLRIAIKETLKQAVEQNIKYGNDKTAVFEAGKIYTTSKGRYEEEKRVETVYRNWDMLSRIKPDLESVFKQLGIKRKGITASIKKNWIEYSLNKKIIAVLHKNGFEIHTDNLAEILSVQNILELPYISPRTNIPQIIKEDITIVLNVKEQVESISSIIYENFPYVKDIFTSSVFNDQVSGESITLTLVFEDDKKVLTRNKINETKKELKSKLKSKFSVRFKD</sequence>
<evidence type="ECO:0000256" key="4">
    <source>
        <dbReference type="ARBA" id="ARBA00022723"/>
    </source>
</evidence>
<keyword evidence="4" id="KW-0479">Metal-binding</keyword>
<dbReference type="GO" id="GO:0004826">
    <property type="term" value="F:phenylalanine-tRNA ligase activity"/>
    <property type="evidence" value="ECO:0007669"/>
    <property type="project" value="UniProtKB-EC"/>
</dbReference>
<dbReference type="GO" id="GO:0005524">
    <property type="term" value="F:ATP binding"/>
    <property type="evidence" value="ECO:0007669"/>
    <property type="project" value="UniProtKB-KW"/>
</dbReference>
<proteinExistence type="predicted"/>
<keyword evidence="3" id="KW-0436">Ligase</keyword>
<dbReference type="Gene3D" id="3.30.56.10">
    <property type="match status" value="2"/>
</dbReference>
<dbReference type="InterPro" id="IPR005146">
    <property type="entry name" value="B3/B4_tRNA-bd"/>
</dbReference>
<evidence type="ECO:0000313" key="12">
    <source>
        <dbReference type="EMBL" id="OGC51885.1"/>
    </source>
</evidence>
<dbReference type="Proteomes" id="UP000178771">
    <property type="component" value="Unassembled WGS sequence"/>
</dbReference>
<dbReference type="SMART" id="SM00873">
    <property type="entry name" value="B3_4"/>
    <property type="match status" value="1"/>
</dbReference>
<evidence type="ECO:0000256" key="9">
    <source>
        <dbReference type="ARBA" id="ARBA00023146"/>
    </source>
</evidence>
<dbReference type="STRING" id="1802624.A2982_02580"/>
<dbReference type="PANTHER" id="PTHR10947">
    <property type="entry name" value="PHENYLALANYL-TRNA SYNTHETASE BETA CHAIN AND LEUCINE-RICH REPEAT-CONTAINING PROTEIN 47"/>
    <property type="match status" value="1"/>
</dbReference>
<evidence type="ECO:0000256" key="6">
    <source>
        <dbReference type="ARBA" id="ARBA00022840"/>
    </source>
</evidence>
<name>A0A1F4V3X9_UNCKA</name>
<dbReference type="PROSITE" id="PS51483">
    <property type="entry name" value="B5"/>
    <property type="match status" value="1"/>
</dbReference>
<dbReference type="PROSITE" id="PS51447">
    <property type="entry name" value="FDX_ACB"/>
    <property type="match status" value="1"/>
</dbReference>
<evidence type="ECO:0000256" key="7">
    <source>
        <dbReference type="ARBA" id="ARBA00022842"/>
    </source>
</evidence>
<dbReference type="InterPro" id="IPR036690">
    <property type="entry name" value="Fdx_antiC-bd_sf"/>
</dbReference>
<accession>A0A1F4V3X9</accession>
<dbReference type="GO" id="GO:0006432">
    <property type="term" value="P:phenylalanyl-tRNA aminoacylation"/>
    <property type="evidence" value="ECO:0007669"/>
    <property type="project" value="InterPro"/>
</dbReference>
<keyword evidence="7" id="KW-0460">Magnesium</keyword>
<evidence type="ECO:0000259" key="10">
    <source>
        <dbReference type="PROSITE" id="PS51447"/>
    </source>
</evidence>
<dbReference type="SUPFAM" id="SSF46955">
    <property type="entry name" value="Putative DNA-binding domain"/>
    <property type="match status" value="2"/>
</dbReference>
<reference evidence="12 13" key="1">
    <citation type="journal article" date="2016" name="Nat. Commun.">
        <title>Thousands of microbial genomes shed light on interconnected biogeochemical processes in an aquifer system.</title>
        <authorList>
            <person name="Anantharaman K."/>
            <person name="Brown C.T."/>
            <person name="Hug L.A."/>
            <person name="Sharon I."/>
            <person name="Castelle C.J."/>
            <person name="Probst A.J."/>
            <person name="Thomas B.C."/>
            <person name="Singh A."/>
            <person name="Wilkins M.J."/>
            <person name="Karaoz U."/>
            <person name="Brodie E.L."/>
            <person name="Williams K.H."/>
            <person name="Hubbard S.S."/>
            <person name="Banfield J.F."/>
        </authorList>
    </citation>
    <scope>NUCLEOTIDE SEQUENCE [LARGE SCALE GENOMIC DNA]</scope>
</reference>
<dbReference type="Gene3D" id="3.30.70.380">
    <property type="entry name" value="Ferrodoxin-fold anticodon-binding domain"/>
    <property type="match status" value="1"/>
</dbReference>
<dbReference type="GO" id="GO:0009328">
    <property type="term" value="C:phenylalanine-tRNA ligase complex"/>
    <property type="evidence" value="ECO:0007669"/>
    <property type="project" value="TreeGrafter"/>
</dbReference>
<dbReference type="EMBL" id="MEVH01000011">
    <property type="protein sequence ID" value="OGC51885.1"/>
    <property type="molecule type" value="Genomic_DNA"/>
</dbReference>
<dbReference type="SMART" id="SM00896">
    <property type="entry name" value="FDX-ACB"/>
    <property type="match status" value="1"/>
</dbReference>
<comment type="caution">
    <text evidence="12">The sequence shown here is derived from an EMBL/GenBank/DDBJ whole genome shotgun (WGS) entry which is preliminary data.</text>
</comment>
<dbReference type="Gene3D" id="3.30.930.10">
    <property type="entry name" value="Bira Bifunctional Protein, Domain 2"/>
    <property type="match status" value="1"/>
</dbReference>
<dbReference type="Pfam" id="PF03484">
    <property type="entry name" value="B5"/>
    <property type="match status" value="1"/>
</dbReference>
<dbReference type="AlphaFoldDB" id="A0A1F4V3X9"/>
<dbReference type="PANTHER" id="PTHR10947:SF0">
    <property type="entry name" value="PHENYLALANINE--TRNA LIGASE BETA SUBUNIT"/>
    <property type="match status" value="1"/>
</dbReference>
<dbReference type="GO" id="GO:0000287">
    <property type="term" value="F:magnesium ion binding"/>
    <property type="evidence" value="ECO:0007669"/>
    <property type="project" value="InterPro"/>
</dbReference>
<dbReference type="InterPro" id="IPR005121">
    <property type="entry name" value="Fdx_antiC-bd"/>
</dbReference>
<comment type="cofactor">
    <cofactor evidence="1">
        <name>Mg(2+)</name>
        <dbReference type="ChEBI" id="CHEBI:18420"/>
    </cofactor>
</comment>
<organism evidence="12 13">
    <name type="scientific">candidate division WWE3 bacterium RIFCSPLOWO2_01_FULL_39_13</name>
    <dbReference type="NCBI Taxonomy" id="1802624"/>
    <lineage>
        <taxon>Bacteria</taxon>
        <taxon>Katanobacteria</taxon>
    </lineage>
</organism>
<evidence type="ECO:0000256" key="8">
    <source>
        <dbReference type="ARBA" id="ARBA00022917"/>
    </source>
</evidence>
<dbReference type="InterPro" id="IPR009061">
    <property type="entry name" value="DNA-bd_dom_put_sf"/>
</dbReference>
<dbReference type="Pfam" id="PF03483">
    <property type="entry name" value="B3_4"/>
    <property type="match status" value="1"/>
</dbReference>
<dbReference type="InterPro" id="IPR020825">
    <property type="entry name" value="Phe-tRNA_synthase-like_B3/B4"/>
</dbReference>
<keyword evidence="5" id="KW-0547">Nucleotide-binding</keyword>
<evidence type="ECO:0000256" key="2">
    <source>
        <dbReference type="ARBA" id="ARBA00012814"/>
    </source>
</evidence>
<feature type="domain" description="FDX-ACB" evidence="10">
    <location>
        <begin position="565"/>
        <end position="654"/>
    </location>
</feature>
<dbReference type="SMART" id="SM00874">
    <property type="entry name" value="B5"/>
    <property type="match status" value="1"/>
</dbReference>
<dbReference type="GO" id="GO:0003723">
    <property type="term" value="F:RNA binding"/>
    <property type="evidence" value="ECO:0007669"/>
    <property type="project" value="InterPro"/>
</dbReference>
<dbReference type="EC" id="6.1.1.20" evidence="2"/>
<dbReference type="SUPFAM" id="SSF56037">
    <property type="entry name" value="PheT/TilS domain"/>
    <property type="match status" value="1"/>
</dbReference>
<dbReference type="Gene3D" id="3.50.40.10">
    <property type="entry name" value="Phenylalanyl-trna Synthetase, Chain B, domain 3"/>
    <property type="match status" value="1"/>
</dbReference>
<evidence type="ECO:0000259" key="11">
    <source>
        <dbReference type="PROSITE" id="PS51483"/>
    </source>
</evidence>
<dbReference type="InterPro" id="IPR045060">
    <property type="entry name" value="Phe-tRNA-ligase_IIc_bsu"/>
</dbReference>